<evidence type="ECO:0008006" key="4">
    <source>
        <dbReference type="Google" id="ProtNLM"/>
    </source>
</evidence>
<dbReference type="EMBL" id="PETL01000157">
    <property type="protein sequence ID" value="PIV64235.1"/>
    <property type="molecule type" value="Genomic_DNA"/>
</dbReference>
<evidence type="ECO:0000313" key="3">
    <source>
        <dbReference type="Proteomes" id="UP000228886"/>
    </source>
</evidence>
<dbReference type="Proteomes" id="UP000228886">
    <property type="component" value="Unassembled WGS sequence"/>
</dbReference>
<keyword evidence="1" id="KW-1133">Transmembrane helix</keyword>
<sequence length="144" mass="15911">MKKGGEMINFLLKRRVIAYLVIGWAFLLGCLPINGLAMPVSSRVLRNETKNLREADLTKIYSFLDGGVVQNKLVKMRIKSSEIKARLANLSDSQIHRLAARIDQVKLGGDIGAIFVIALIVGIVFLVLYLTGQSLQIETGTKKN</sequence>
<feature type="transmembrane region" description="Helical" evidence="1">
    <location>
        <begin position="111"/>
        <end position="132"/>
    </location>
</feature>
<evidence type="ECO:0000256" key="1">
    <source>
        <dbReference type="SAM" id="Phobius"/>
    </source>
</evidence>
<protein>
    <recommendedName>
        <fullName evidence="4">PA2779 family protein</fullName>
    </recommendedName>
</protein>
<gene>
    <name evidence="2" type="ORF">COS11_03205</name>
</gene>
<comment type="caution">
    <text evidence="2">The sequence shown here is derived from an EMBL/GenBank/DDBJ whole genome shotgun (WGS) entry which is preliminary data.</text>
</comment>
<name>A0A2M7E960_9BACT</name>
<dbReference type="PROSITE" id="PS51257">
    <property type="entry name" value="PROKAR_LIPOPROTEIN"/>
    <property type="match status" value="1"/>
</dbReference>
<keyword evidence="1" id="KW-0812">Transmembrane</keyword>
<dbReference type="InterPro" id="IPR046735">
    <property type="entry name" value="PA2779-like"/>
</dbReference>
<evidence type="ECO:0000313" key="2">
    <source>
        <dbReference type="EMBL" id="PIV64235.1"/>
    </source>
</evidence>
<dbReference type="Pfam" id="PF20332">
    <property type="entry name" value="DUF6627"/>
    <property type="match status" value="1"/>
</dbReference>
<keyword evidence="1" id="KW-0472">Membrane</keyword>
<dbReference type="NCBIfam" id="NF033919">
    <property type="entry name" value="PA2779_fam"/>
    <property type="match status" value="1"/>
</dbReference>
<reference evidence="3" key="1">
    <citation type="submission" date="2017-09" db="EMBL/GenBank/DDBJ databases">
        <title>Depth-based differentiation of microbial function through sediment-hosted aquifers and enrichment of novel symbionts in the deep terrestrial subsurface.</title>
        <authorList>
            <person name="Probst A.J."/>
            <person name="Ladd B."/>
            <person name="Jarett J.K."/>
            <person name="Geller-Mcgrath D.E."/>
            <person name="Sieber C.M.K."/>
            <person name="Emerson J.B."/>
            <person name="Anantharaman K."/>
            <person name="Thomas B.C."/>
            <person name="Malmstrom R."/>
            <person name="Stieglmeier M."/>
            <person name="Klingl A."/>
            <person name="Woyke T."/>
            <person name="Ryan C.M."/>
            <person name="Banfield J.F."/>
        </authorList>
    </citation>
    <scope>NUCLEOTIDE SEQUENCE [LARGE SCALE GENOMIC DNA]</scope>
</reference>
<feature type="transmembrane region" description="Helical" evidence="1">
    <location>
        <begin position="16"/>
        <end position="37"/>
    </location>
</feature>
<accession>A0A2M7E960</accession>
<dbReference type="AlphaFoldDB" id="A0A2M7E960"/>
<proteinExistence type="predicted"/>
<organism evidence="2 3">
    <name type="scientific">bacterium (Candidatus Ratteibacteria) CG01_land_8_20_14_3_00_40_19</name>
    <dbReference type="NCBI Taxonomy" id="2014290"/>
    <lineage>
        <taxon>Bacteria</taxon>
        <taxon>Candidatus Ratteibacteria</taxon>
    </lineage>
</organism>